<organism evidence="5 6">
    <name type="scientific">Camelimonas fluminis</name>
    <dbReference type="NCBI Taxonomy" id="1576911"/>
    <lineage>
        <taxon>Bacteria</taxon>
        <taxon>Pseudomonadati</taxon>
        <taxon>Pseudomonadota</taxon>
        <taxon>Alphaproteobacteria</taxon>
        <taxon>Hyphomicrobiales</taxon>
        <taxon>Chelatococcaceae</taxon>
        <taxon>Camelimonas</taxon>
    </lineage>
</organism>
<dbReference type="PROSITE" id="PS00622">
    <property type="entry name" value="HTH_LUXR_1"/>
    <property type="match status" value="1"/>
</dbReference>
<name>A0ABV7UFQ0_9HYPH</name>
<keyword evidence="1" id="KW-0805">Transcription regulation</keyword>
<keyword evidence="2" id="KW-0238">DNA-binding</keyword>
<evidence type="ECO:0000256" key="1">
    <source>
        <dbReference type="ARBA" id="ARBA00023015"/>
    </source>
</evidence>
<dbReference type="Pfam" id="PF17874">
    <property type="entry name" value="TPR_MalT"/>
    <property type="match status" value="1"/>
</dbReference>
<comment type="caution">
    <text evidence="5">The sequence shown here is derived from an EMBL/GenBank/DDBJ whole genome shotgun (WGS) entry which is preliminary data.</text>
</comment>
<dbReference type="PANTHER" id="PTHR44688:SF25">
    <property type="entry name" value="HTH LUXR-TYPE DOMAIN-CONTAINING PROTEIN"/>
    <property type="match status" value="1"/>
</dbReference>
<dbReference type="InterPro" id="IPR059106">
    <property type="entry name" value="WHD_MalT"/>
</dbReference>
<dbReference type="SUPFAM" id="SSF46894">
    <property type="entry name" value="C-terminal effector domain of the bipartite response regulators"/>
    <property type="match status" value="1"/>
</dbReference>
<evidence type="ECO:0000313" key="6">
    <source>
        <dbReference type="Proteomes" id="UP001595704"/>
    </source>
</evidence>
<evidence type="ECO:0000256" key="3">
    <source>
        <dbReference type="ARBA" id="ARBA00023163"/>
    </source>
</evidence>
<evidence type="ECO:0000259" key="4">
    <source>
        <dbReference type="PROSITE" id="PS50043"/>
    </source>
</evidence>
<gene>
    <name evidence="5" type="ORF">ACFONL_09105</name>
</gene>
<protein>
    <submittedName>
        <fullName evidence="5">LuxR C-terminal-related transcriptional regulator</fullName>
    </submittedName>
</protein>
<dbReference type="RefSeq" id="WP_210319894.1">
    <property type="nucleotide sequence ID" value="NZ_BNCG01000022.1"/>
</dbReference>
<feature type="domain" description="HTH luxR-type" evidence="4">
    <location>
        <begin position="830"/>
        <end position="895"/>
    </location>
</feature>
<dbReference type="EMBL" id="JBHRYC010000039">
    <property type="protein sequence ID" value="MFC3637530.1"/>
    <property type="molecule type" value="Genomic_DNA"/>
</dbReference>
<dbReference type="CDD" id="cd06170">
    <property type="entry name" value="LuxR_C_like"/>
    <property type="match status" value="1"/>
</dbReference>
<dbReference type="Gene3D" id="1.25.40.10">
    <property type="entry name" value="Tetratricopeptide repeat domain"/>
    <property type="match status" value="1"/>
</dbReference>
<dbReference type="Pfam" id="PF00196">
    <property type="entry name" value="GerE"/>
    <property type="match status" value="1"/>
</dbReference>
<dbReference type="PROSITE" id="PS50043">
    <property type="entry name" value="HTH_LUXR_2"/>
    <property type="match status" value="1"/>
</dbReference>
<keyword evidence="3" id="KW-0804">Transcription</keyword>
<dbReference type="SMART" id="SM00421">
    <property type="entry name" value="HTH_LUXR"/>
    <property type="match status" value="1"/>
</dbReference>
<dbReference type="InterPro" id="IPR000792">
    <property type="entry name" value="Tscrpt_reg_LuxR_C"/>
</dbReference>
<sequence length="898" mass="99039">MTLVNRQLELEAIAGRPISATQAAKMTPPALAATQVVRKRICDRVCAATDARLVVLQAPVGFGKTTAMLQCRAALAAQGVNTAWITLERSDNQPGQFVASMELAVRQLSAAGEREPFSARVLEWLLRSSVPFAIFLDNMDLIDEESILALLRSVIERLPRGGRIIIGARTAPRLGLARLRGLGMLLELDADDIRFTREETEQYFRLRCLPGLSQDSVRRLHEKTEGWIVALCLAAISIERQGDGGDFVERFSGSAWAIADYLTEEVLASQPEDVRRFLLHTSILKQLDASICQALLPDIDAQAMLGVLDKQGLFLLPAAGHGQTWRYHTLFADYLQSRLVLEKIETIAGLHLAAARWYESRQRPVPAIGHAIEGGDYALAMSLLRPNARRLLEDGRMRLLARWFRAIPPSMLRENPELEVMSIWATLFTRGPWDAADELARSGRQASGAASVTAHLNALNPTILAMQDRLDEARAAGLEGLARMPTGDRFADTILCNVMANVMMFHGEDQEAQRLLDEARRLQGSGIFNHMFAEALEGMLCLQRGRLQEAMIRFRSAPHATDDAPRRYANGNVWAGALYAAALYEVNDVEGADQLLGDYLPIISTLALPDHTIIGHTLAARIAFIQNDAPRAFDIVASLENIGHRRQNARFVAGAKLERSRLHLLQDDARAALGELERAAALPVWERIGRQHLPAQEVEYLALARLRWEIHFGDAAGALPALEREIDAAIDQCRILRAIRLRVLKSLALQRSGDLPAAMETLAGVLHHASREGFIRLLLDEGQKLAQLVGLFYASIEEMPARSSDAALASYVQRLMRAFGPAAVAPAVGAARPMEALTQKEIKVLQLVADGHSNSAISKKLIISDSTVRTHLRNVNSKFNARSRTEAVAIGRRLHIIR</sequence>
<dbReference type="Pfam" id="PF25873">
    <property type="entry name" value="WHD_MalT"/>
    <property type="match status" value="1"/>
</dbReference>
<dbReference type="Proteomes" id="UP001595704">
    <property type="component" value="Unassembled WGS sequence"/>
</dbReference>
<accession>A0ABV7UFQ0</accession>
<dbReference type="InterPro" id="IPR041617">
    <property type="entry name" value="TPR_MalT"/>
</dbReference>
<dbReference type="InterPro" id="IPR016032">
    <property type="entry name" value="Sig_transdc_resp-reg_C-effctor"/>
</dbReference>
<keyword evidence="6" id="KW-1185">Reference proteome</keyword>
<dbReference type="InterPro" id="IPR027417">
    <property type="entry name" value="P-loop_NTPase"/>
</dbReference>
<reference evidence="6" key="1">
    <citation type="journal article" date="2019" name="Int. J. Syst. Evol. Microbiol.">
        <title>The Global Catalogue of Microorganisms (GCM) 10K type strain sequencing project: providing services to taxonomists for standard genome sequencing and annotation.</title>
        <authorList>
            <consortium name="The Broad Institute Genomics Platform"/>
            <consortium name="The Broad Institute Genome Sequencing Center for Infectious Disease"/>
            <person name="Wu L."/>
            <person name="Ma J."/>
        </authorList>
    </citation>
    <scope>NUCLEOTIDE SEQUENCE [LARGE SCALE GENOMIC DNA]</scope>
    <source>
        <strain evidence="6">KCTC 42282</strain>
    </source>
</reference>
<dbReference type="PRINTS" id="PR00038">
    <property type="entry name" value="HTHLUXR"/>
</dbReference>
<proteinExistence type="predicted"/>
<dbReference type="Gene3D" id="3.40.50.300">
    <property type="entry name" value="P-loop containing nucleotide triphosphate hydrolases"/>
    <property type="match status" value="1"/>
</dbReference>
<dbReference type="SUPFAM" id="SSF52540">
    <property type="entry name" value="P-loop containing nucleoside triphosphate hydrolases"/>
    <property type="match status" value="1"/>
</dbReference>
<dbReference type="InterPro" id="IPR036388">
    <property type="entry name" value="WH-like_DNA-bd_sf"/>
</dbReference>
<evidence type="ECO:0000256" key="2">
    <source>
        <dbReference type="ARBA" id="ARBA00023125"/>
    </source>
</evidence>
<dbReference type="InterPro" id="IPR011990">
    <property type="entry name" value="TPR-like_helical_dom_sf"/>
</dbReference>
<dbReference type="Gene3D" id="1.10.10.10">
    <property type="entry name" value="Winged helix-like DNA-binding domain superfamily/Winged helix DNA-binding domain"/>
    <property type="match status" value="1"/>
</dbReference>
<dbReference type="PANTHER" id="PTHR44688">
    <property type="entry name" value="DNA-BINDING TRANSCRIPTIONAL ACTIVATOR DEVR_DOSR"/>
    <property type="match status" value="1"/>
</dbReference>
<evidence type="ECO:0000313" key="5">
    <source>
        <dbReference type="EMBL" id="MFC3637530.1"/>
    </source>
</evidence>